<dbReference type="Proteomes" id="UP001629392">
    <property type="component" value="Unassembled WGS sequence"/>
</dbReference>
<accession>A0ABW9EGB2</accession>
<dbReference type="RefSeq" id="WP_408153846.1">
    <property type="nucleotide sequence ID" value="NZ_JAQQCL010000012.1"/>
</dbReference>
<reference evidence="3 4" key="1">
    <citation type="journal article" date="2024" name="Chem. Sci.">
        <title>Discovery of megapolipeptins by genome mining of a Burkholderiales bacteria collection.</title>
        <authorList>
            <person name="Paulo B.S."/>
            <person name="Recchia M.J.J."/>
            <person name="Lee S."/>
            <person name="Fergusson C.H."/>
            <person name="Romanowski S.B."/>
            <person name="Hernandez A."/>
            <person name="Krull N."/>
            <person name="Liu D.Y."/>
            <person name="Cavanagh H."/>
            <person name="Bos A."/>
            <person name="Gray C.A."/>
            <person name="Murphy B.T."/>
            <person name="Linington R.G."/>
            <person name="Eustaquio A.S."/>
        </authorList>
    </citation>
    <scope>NUCLEOTIDE SEQUENCE [LARGE SCALE GENOMIC DNA]</scope>
    <source>
        <strain evidence="3 4">RL17-350-BIC-E</strain>
    </source>
</reference>
<name>A0ABW9EGB2_9BURK</name>
<keyword evidence="4" id="KW-1185">Reference proteome</keyword>
<protein>
    <submittedName>
        <fullName evidence="3">SHOCT domain-containing protein</fullName>
    </submittedName>
</protein>
<sequence length="112" mass="11975">MKRITIAAVAMVLAGCVSAPDLDLSKVDPACSQRCSSEYSTCTTGFKLFPLVAQAHCNESLKVCAATCPASQPVITATPPAQKLAELNNLYKQGLITEKEYDAKKQEILKAL</sequence>
<feature type="chain" id="PRO_5047149992" evidence="1">
    <location>
        <begin position="20"/>
        <end position="112"/>
    </location>
</feature>
<dbReference type="PROSITE" id="PS51257">
    <property type="entry name" value="PROKAR_LIPOPROTEIN"/>
    <property type="match status" value="1"/>
</dbReference>
<evidence type="ECO:0000313" key="4">
    <source>
        <dbReference type="Proteomes" id="UP001629392"/>
    </source>
</evidence>
<proteinExistence type="predicted"/>
<comment type="caution">
    <text evidence="3">The sequence shown here is derived from an EMBL/GenBank/DDBJ whole genome shotgun (WGS) entry which is preliminary data.</text>
</comment>
<feature type="domain" description="SHOCT" evidence="2">
    <location>
        <begin position="83"/>
        <end position="109"/>
    </location>
</feature>
<evidence type="ECO:0000256" key="1">
    <source>
        <dbReference type="SAM" id="SignalP"/>
    </source>
</evidence>
<dbReference type="EMBL" id="JAQQCL010000012">
    <property type="protein sequence ID" value="MFM0718036.1"/>
    <property type="molecule type" value="Genomic_DNA"/>
</dbReference>
<gene>
    <name evidence="3" type="ORF">PQQ73_17030</name>
</gene>
<dbReference type="InterPro" id="IPR018649">
    <property type="entry name" value="SHOCT"/>
</dbReference>
<evidence type="ECO:0000259" key="2">
    <source>
        <dbReference type="Pfam" id="PF09851"/>
    </source>
</evidence>
<dbReference type="Pfam" id="PF09851">
    <property type="entry name" value="SHOCT"/>
    <property type="match status" value="1"/>
</dbReference>
<organism evidence="3 4">
    <name type="scientific">Paraburkholderia strydomiana</name>
    <dbReference type="NCBI Taxonomy" id="1245417"/>
    <lineage>
        <taxon>Bacteria</taxon>
        <taxon>Pseudomonadati</taxon>
        <taxon>Pseudomonadota</taxon>
        <taxon>Betaproteobacteria</taxon>
        <taxon>Burkholderiales</taxon>
        <taxon>Burkholderiaceae</taxon>
        <taxon>Paraburkholderia</taxon>
    </lineage>
</organism>
<feature type="signal peptide" evidence="1">
    <location>
        <begin position="1"/>
        <end position="19"/>
    </location>
</feature>
<keyword evidence="1" id="KW-0732">Signal</keyword>
<evidence type="ECO:0000313" key="3">
    <source>
        <dbReference type="EMBL" id="MFM0718036.1"/>
    </source>
</evidence>